<reference evidence="1 2" key="1">
    <citation type="submission" date="2020-10" db="EMBL/GenBank/DDBJ databases">
        <title>Sequencing the genomes of 1000 actinobacteria strains.</title>
        <authorList>
            <person name="Klenk H.-P."/>
        </authorList>
    </citation>
    <scope>NUCLEOTIDE SEQUENCE [LARGE SCALE GENOMIC DNA]</scope>
    <source>
        <strain evidence="1 2">DSM 43173</strain>
    </source>
</reference>
<dbReference type="RefSeq" id="WP_192784794.1">
    <property type="nucleotide sequence ID" value="NZ_JADBEK010000001.1"/>
</dbReference>
<evidence type="ECO:0000313" key="1">
    <source>
        <dbReference type="EMBL" id="MBE1583739.1"/>
    </source>
</evidence>
<sequence>MTSVEWPAEPGGRPRPRIRQEPTGIAFVDALFCDPPRHRPSHGACYESSWWLVLPSDREVVAMHLIPPLFADWEGRGRLHPHVTRLCHQDGPAGEGMALLLGILLGERGWNAGHCQALLLRAVATKTLPAAECGQQLGHSLRLLDVKLGPVLRALDACARQGAHREVWQIMSGLLPAFLPRPGERANGVHTRALEFAAEVAGWAGARGAIPEVAGIAARDGSSGLIRAARRLHEHFGRA</sequence>
<accession>A0ABR9LSW3</accession>
<gene>
    <name evidence="1" type="ORF">H4W80_001997</name>
</gene>
<dbReference type="Proteomes" id="UP000633509">
    <property type="component" value="Unassembled WGS sequence"/>
</dbReference>
<organism evidence="1 2">
    <name type="scientific">Nonomuraea angiospora</name>
    <dbReference type="NCBI Taxonomy" id="46172"/>
    <lineage>
        <taxon>Bacteria</taxon>
        <taxon>Bacillati</taxon>
        <taxon>Actinomycetota</taxon>
        <taxon>Actinomycetes</taxon>
        <taxon>Streptosporangiales</taxon>
        <taxon>Streptosporangiaceae</taxon>
        <taxon>Nonomuraea</taxon>
    </lineage>
</organism>
<proteinExistence type="predicted"/>
<keyword evidence="2" id="KW-1185">Reference proteome</keyword>
<name>A0ABR9LSW3_9ACTN</name>
<protein>
    <submittedName>
        <fullName evidence="1">Uncharacterized protein</fullName>
    </submittedName>
</protein>
<evidence type="ECO:0000313" key="2">
    <source>
        <dbReference type="Proteomes" id="UP000633509"/>
    </source>
</evidence>
<comment type="caution">
    <text evidence="1">The sequence shown here is derived from an EMBL/GenBank/DDBJ whole genome shotgun (WGS) entry which is preliminary data.</text>
</comment>
<dbReference type="EMBL" id="JADBEK010000001">
    <property type="protein sequence ID" value="MBE1583739.1"/>
    <property type="molecule type" value="Genomic_DNA"/>
</dbReference>